<proteinExistence type="predicted"/>
<protein>
    <submittedName>
        <fullName evidence="1">Uncharacterized protein</fullName>
    </submittedName>
</protein>
<dbReference type="EMBL" id="FQUY01000018">
    <property type="protein sequence ID" value="SHF32514.1"/>
    <property type="molecule type" value="Genomic_DNA"/>
</dbReference>
<dbReference type="RefSeq" id="WP_200798166.1">
    <property type="nucleotide sequence ID" value="NZ_FQUY01000018.1"/>
</dbReference>
<keyword evidence="2" id="KW-1185">Reference proteome</keyword>
<evidence type="ECO:0000313" key="2">
    <source>
        <dbReference type="Proteomes" id="UP000184148"/>
    </source>
</evidence>
<gene>
    <name evidence="1" type="ORF">SAMN02745133_02362</name>
</gene>
<dbReference type="Proteomes" id="UP000184148">
    <property type="component" value="Unassembled WGS sequence"/>
</dbReference>
<accession>A0A1M5AQR1</accession>
<organism evidence="1 2">
    <name type="scientific">Desulforamulus putei DSM 12395</name>
    <dbReference type="NCBI Taxonomy" id="1121429"/>
    <lineage>
        <taxon>Bacteria</taxon>
        <taxon>Bacillati</taxon>
        <taxon>Bacillota</taxon>
        <taxon>Clostridia</taxon>
        <taxon>Eubacteriales</taxon>
        <taxon>Peptococcaceae</taxon>
        <taxon>Desulforamulus</taxon>
    </lineage>
</organism>
<sequence>MQRERPSISKSLRTAGILLIIISFFVDQKVEFGLLGIAFFVLGTMQFKRPGK</sequence>
<evidence type="ECO:0000313" key="1">
    <source>
        <dbReference type="EMBL" id="SHF32514.1"/>
    </source>
</evidence>
<reference evidence="2" key="1">
    <citation type="submission" date="2016-11" db="EMBL/GenBank/DDBJ databases">
        <authorList>
            <person name="Varghese N."/>
            <person name="Submissions S."/>
        </authorList>
    </citation>
    <scope>NUCLEOTIDE SEQUENCE [LARGE SCALE GENOMIC DNA]</scope>
    <source>
        <strain evidence="2">DSM 12395</strain>
    </source>
</reference>
<dbReference type="AlphaFoldDB" id="A0A1M5AQR1"/>
<dbReference type="STRING" id="1121429.SAMN02745133_02362"/>
<name>A0A1M5AQR1_9FIRM</name>